<accession>A0AAD9A8R6</accession>
<reference evidence="2" key="1">
    <citation type="submission" date="2023-01" db="EMBL/GenBank/DDBJ databases">
        <title>Colletotrichum chrysophilum M932 genome sequence.</title>
        <authorList>
            <person name="Baroncelli R."/>
        </authorList>
    </citation>
    <scope>NUCLEOTIDE SEQUENCE</scope>
    <source>
        <strain evidence="2">M932</strain>
    </source>
</reference>
<dbReference type="AlphaFoldDB" id="A0AAD9A8R6"/>
<dbReference type="EMBL" id="JAQOWY010000380">
    <property type="protein sequence ID" value="KAK1843035.1"/>
    <property type="molecule type" value="Genomic_DNA"/>
</dbReference>
<keyword evidence="3" id="KW-1185">Reference proteome</keyword>
<feature type="compositionally biased region" description="Pro residues" evidence="1">
    <location>
        <begin position="1"/>
        <end position="10"/>
    </location>
</feature>
<feature type="compositionally biased region" description="Polar residues" evidence="1">
    <location>
        <begin position="12"/>
        <end position="25"/>
    </location>
</feature>
<dbReference type="Proteomes" id="UP001243330">
    <property type="component" value="Unassembled WGS sequence"/>
</dbReference>
<protein>
    <submittedName>
        <fullName evidence="2">Uncharacterized protein</fullName>
    </submittedName>
</protein>
<proteinExistence type="predicted"/>
<gene>
    <name evidence="2" type="ORF">CCHR01_14340</name>
</gene>
<evidence type="ECO:0000256" key="1">
    <source>
        <dbReference type="SAM" id="MobiDB-lite"/>
    </source>
</evidence>
<sequence>MYQKPHPPPNGSEASGSTATRPSTETDNERASQRASERPTTGTIEERADLEALYEADLSMLLVEAAGVKKRKTIEMITALRGSRPYVRWVLNGMPGARSARRQAVVRTMVHNDELAEELDVRRGCAMEQGRKRRLGITLAIFCVNAMIVKKLIDFSMAAPDTHNV</sequence>
<comment type="caution">
    <text evidence="2">The sequence shown here is derived from an EMBL/GenBank/DDBJ whole genome shotgun (WGS) entry which is preliminary data.</text>
</comment>
<feature type="region of interest" description="Disordered" evidence="1">
    <location>
        <begin position="1"/>
        <end position="47"/>
    </location>
</feature>
<organism evidence="2 3">
    <name type="scientific">Colletotrichum chrysophilum</name>
    <dbReference type="NCBI Taxonomy" id="1836956"/>
    <lineage>
        <taxon>Eukaryota</taxon>
        <taxon>Fungi</taxon>
        <taxon>Dikarya</taxon>
        <taxon>Ascomycota</taxon>
        <taxon>Pezizomycotina</taxon>
        <taxon>Sordariomycetes</taxon>
        <taxon>Hypocreomycetidae</taxon>
        <taxon>Glomerellales</taxon>
        <taxon>Glomerellaceae</taxon>
        <taxon>Colletotrichum</taxon>
        <taxon>Colletotrichum gloeosporioides species complex</taxon>
    </lineage>
</organism>
<evidence type="ECO:0000313" key="2">
    <source>
        <dbReference type="EMBL" id="KAK1843035.1"/>
    </source>
</evidence>
<feature type="compositionally biased region" description="Basic and acidic residues" evidence="1">
    <location>
        <begin position="27"/>
        <end position="37"/>
    </location>
</feature>
<evidence type="ECO:0000313" key="3">
    <source>
        <dbReference type="Proteomes" id="UP001243330"/>
    </source>
</evidence>
<name>A0AAD9A8R6_9PEZI</name>